<accession>A0A4Y1ZVH2</accession>
<organism evidence="2 6">
    <name type="scientific">Araneus ventricosus</name>
    <name type="common">Orbweaver spider</name>
    <name type="synonym">Epeira ventricosa</name>
    <dbReference type="NCBI Taxonomy" id="182803"/>
    <lineage>
        <taxon>Eukaryota</taxon>
        <taxon>Metazoa</taxon>
        <taxon>Ecdysozoa</taxon>
        <taxon>Arthropoda</taxon>
        <taxon>Chelicerata</taxon>
        <taxon>Arachnida</taxon>
        <taxon>Araneae</taxon>
        <taxon>Araneomorphae</taxon>
        <taxon>Entelegynae</taxon>
        <taxon>Araneoidea</taxon>
        <taxon>Araneidae</taxon>
        <taxon>Araneus</taxon>
    </lineage>
</organism>
<evidence type="ECO:0000256" key="1">
    <source>
        <dbReference type="SAM" id="MobiDB-lite"/>
    </source>
</evidence>
<evidence type="ECO:0000313" key="4">
    <source>
        <dbReference type="EMBL" id="GBL70280.1"/>
    </source>
</evidence>
<proteinExistence type="predicted"/>
<dbReference type="AlphaFoldDB" id="A0A4Y1ZVH2"/>
<dbReference type="Proteomes" id="UP000499080">
    <property type="component" value="Unassembled WGS sequence"/>
</dbReference>
<sequence length="120" mass="13404">MRIPSTNWKFPSGEKSVSRLVDACRSGGGPANDLPSGPNEEARRRKECRECSCDVKLIGRIAKRVTEKPHATSRKQNTAFLTSFREKTLKDDIPRTRCQKNFGKPRMKQLSSGTGKGLRA</sequence>
<dbReference type="EMBL" id="BGPR01078402">
    <property type="protein sequence ID" value="GBL70280.1"/>
    <property type="molecule type" value="Genomic_DNA"/>
</dbReference>
<feature type="region of interest" description="Disordered" evidence="1">
    <location>
        <begin position="92"/>
        <end position="120"/>
    </location>
</feature>
<dbReference type="EMBL" id="BGPR01078401">
    <property type="protein sequence ID" value="GBL70275.1"/>
    <property type="molecule type" value="Genomic_DNA"/>
</dbReference>
<dbReference type="EMBL" id="BGPR01078404">
    <property type="protein sequence ID" value="GBL70289.1"/>
    <property type="molecule type" value="Genomic_DNA"/>
</dbReference>
<dbReference type="EMBL" id="BGPR01078399">
    <property type="protein sequence ID" value="GBL70267.1"/>
    <property type="molecule type" value="Genomic_DNA"/>
</dbReference>
<gene>
    <name evidence="5" type="ORF">AVEN_167666_1</name>
    <name evidence="2" type="ORF">AVEN_236466_1</name>
    <name evidence="3" type="ORF">AVEN_245304_1</name>
    <name evidence="4" type="ORF">AVEN_44939_1</name>
</gene>
<name>A0A4Y1ZVH2_ARAVE</name>
<evidence type="ECO:0000313" key="5">
    <source>
        <dbReference type="EMBL" id="GBL70289.1"/>
    </source>
</evidence>
<evidence type="ECO:0000313" key="2">
    <source>
        <dbReference type="EMBL" id="GBL70267.1"/>
    </source>
</evidence>
<protein>
    <submittedName>
        <fullName evidence="2">Uncharacterized protein</fullName>
    </submittedName>
</protein>
<comment type="caution">
    <text evidence="2">The sequence shown here is derived from an EMBL/GenBank/DDBJ whole genome shotgun (WGS) entry which is preliminary data.</text>
</comment>
<reference evidence="2 6" key="1">
    <citation type="journal article" date="2019" name="Sci. Rep.">
        <title>Orb-weaving spider Araneus ventricosus genome elucidates the spidroin gene catalogue.</title>
        <authorList>
            <person name="Kono N."/>
            <person name="Nakamura H."/>
            <person name="Ohtoshi R."/>
            <person name="Moran D.A.P."/>
            <person name="Shinohara A."/>
            <person name="Yoshida Y."/>
            <person name="Fujiwara M."/>
            <person name="Mori M."/>
            <person name="Tomita M."/>
            <person name="Arakawa K."/>
        </authorList>
    </citation>
    <scope>NUCLEOTIDE SEQUENCE [LARGE SCALE GENOMIC DNA]</scope>
</reference>
<evidence type="ECO:0000313" key="3">
    <source>
        <dbReference type="EMBL" id="GBL70275.1"/>
    </source>
</evidence>
<evidence type="ECO:0000313" key="6">
    <source>
        <dbReference type="Proteomes" id="UP000499080"/>
    </source>
</evidence>
<feature type="region of interest" description="Disordered" evidence="1">
    <location>
        <begin position="22"/>
        <end position="45"/>
    </location>
</feature>
<keyword evidence="6" id="KW-1185">Reference proteome</keyword>